<accession>A0A4Z0WEB3</accession>
<reference evidence="1 2" key="1">
    <citation type="submission" date="2019-04" db="EMBL/GenBank/DDBJ databases">
        <title>Natronospirillum operosus gen. nov., sp. nov., a haloalkaliphilic satellite isolated from decaying biomass of laboratory culture of cyanobacterium Geitlerinema sp. and proposal of Natronospirillaceae fam. nov. and Saccharospirillaceae fam. nov.</title>
        <authorList>
            <person name="Kevbrin V."/>
            <person name="Boltyanskaya Y."/>
            <person name="Koziaeva V."/>
            <person name="Grouzdev D.S."/>
            <person name="Park M."/>
            <person name="Cho J."/>
        </authorList>
    </citation>
    <scope>NUCLEOTIDE SEQUENCE [LARGE SCALE GENOMIC DNA]</scope>
    <source>
        <strain evidence="1 2">G-116</strain>
    </source>
</reference>
<dbReference type="Gene3D" id="1.10.10.410">
    <property type="match status" value="1"/>
</dbReference>
<sequence>MALKEQLQTAMKDAMRAKDKARLGVLRMILADIKRVEVDERIELDDARVLAVLDKMQKQRRDSFEQFEAAGRQDLADTEKAELEVIAQFLPAALSESELNELIDSALAATGAASMADMGKVMGVLKPQVQGRADMGQVSQQVKARLG</sequence>
<dbReference type="InterPro" id="IPR019004">
    <property type="entry name" value="YqeY/Aim41"/>
</dbReference>
<dbReference type="InterPro" id="IPR003789">
    <property type="entry name" value="Asn/Gln_tRNA_amidoTrase-B-like"/>
</dbReference>
<evidence type="ECO:0000313" key="2">
    <source>
        <dbReference type="Proteomes" id="UP000297475"/>
    </source>
</evidence>
<dbReference type="InterPro" id="IPR042184">
    <property type="entry name" value="YqeY/Aim41_N"/>
</dbReference>
<dbReference type="OrthoDB" id="9788127at2"/>
<dbReference type="Gene3D" id="1.10.1510.10">
    <property type="entry name" value="Uncharacterised protein YqeY/AIM41 PF09424, N-terminal domain"/>
    <property type="match status" value="1"/>
</dbReference>
<organism evidence="1 2">
    <name type="scientific">Natronospirillum operosum</name>
    <dbReference type="NCBI Taxonomy" id="2759953"/>
    <lineage>
        <taxon>Bacteria</taxon>
        <taxon>Pseudomonadati</taxon>
        <taxon>Pseudomonadota</taxon>
        <taxon>Gammaproteobacteria</taxon>
        <taxon>Oceanospirillales</taxon>
        <taxon>Natronospirillaceae</taxon>
        <taxon>Natronospirillum</taxon>
    </lineage>
</organism>
<comment type="caution">
    <text evidence="1">The sequence shown here is derived from an EMBL/GenBank/DDBJ whole genome shotgun (WGS) entry which is preliminary data.</text>
</comment>
<dbReference type="Pfam" id="PF09424">
    <property type="entry name" value="YqeY"/>
    <property type="match status" value="1"/>
</dbReference>
<dbReference type="PANTHER" id="PTHR28055:SF1">
    <property type="entry name" value="ALTERED INHERITANCE OF MITOCHONDRIA PROTEIN 41, MITOCHONDRIAL"/>
    <property type="match status" value="1"/>
</dbReference>
<protein>
    <submittedName>
        <fullName evidence="1">GatB/YqeY domain-containing protein</fullName>
    </submittedName>
</protein>
<name>A0A4Z0WEB3_9GAMM</name>
<dbReference type="EMBL" id="SRMF01000005">
    <property type="protein sequence ID" value="TGG92491.1"/>
    <property type="molecule type" value="Genomic_DNA"/>
</dbReference>
<evidence type="ECO:0000313" key="1">
    <source>
        <dbReference type="EMBL" id="TGG92491.1"/>
    </source>
</evidence>
<proteinExistence type="predicted"/>
<dbReference type="AlphaFoldDB" id="A0A4Z0WEB3"/>
<keyword evidence="2" id="KW-1185">Reference proteome</keyword>
<dbReference type="InterPro" id="IPR023168">
    <property type="entry name" value="GatB_Yqey_C_2"/>
</dbReference>
<dbReference type="GO" id="GO:0016884">
    <property type="term" value="F:carbon-nitrogen ligase activity, with glutamine as amido-N-donor"/>
    <property type="evidence" value="ECO:0007669"/>
    <property type="project" value="InterPro"/>
</dbReference>
<dbReference type="Proteomes" id="UP000297475">
    <property type="component" value="Unassembled WGS sequence"/>
</dbReference>
<gene>
    <name evidence="1" type="ORF">E4656_13545</name>
</gene>
<dbReference type="RefSeq" id="WP_135483824.1">
    <property type="nucleotide sequence ID" value="NZ_SRMF01000005.1"/>
</dbReference>
<dbReference type="PANTHER" id="PTHR28055">
    <property type="entry name" value="ALTERED INHERITANCE OF MITOCHONDRIA PROTEIN 41, MITOCHONDRIAL"/>
    <property type="match status" value="1"/>
</dbReference>
<dbReference type="SUPFAM" id="SSF89095">
    <property type="entry name" value="GatB/YqeY motif"/>
    <property type="match status" value="1"/>
</dbReference>